<dbReference type="SUPFAM" id="SSF54001">
    <property type="entry name" value="Cysteine proteinases"/>
    <property type="match status" value="1"/>
</dbReference>
<feature type="transmembrane region" description="Helical" evidence="2">
    <location>
        <begin position="133"/>
        <end position="152"/>
    </location>
</feature>
<dbReference type="STRING" id="589385.SAMN05421504_104207"/>
<dbReference type="Pfam" id="PF11992">
    <property type="entry name" value="TgpA_N"/>
    <property type="match status" value="1"/>
</dbReference>
<dbReference type="EMBL" id="FNON01000004">
    <property type="protein sequence ID" value="SDY00970.1"/>
    <property type="molecule type" value="Genomic_DNA"/>
</dbReference>
<evidence type="ECO:0000313" key="4">
    <source>
        <dbReference type="EMBL" id="SDY00970.1"/>
    </source>
</evidence>
<evidence type="ECO:0000256" key="1">
    <source>
        <dbReference type="SAM" id="MobiDB-lite"/>
    </source>
</evidence>
<proteinExistence type="predicted"/>
<feature type="transmembrane region" description="Helical" evidence="2">
    <location>
        <begin position="81"/>
        <end position="104"/>
    </location>
</feature>
<dbReference type="InterPro" id="IPR021878">
    <property type="entry name" value="TgpA_N"/>
</dbReference>
<dbReference type="Proteomes" id="UP000199515">
    <property type="component" value="Unassembled WGS sequence"/>
</dbReference>
<dbReference type="SMART" id="SM00460">
    <property type="entry name" value="TGc"/>
    <property type="match status" value="1"/>
</dbReference>
<dbReference type="PANTHER" id="PTHR42736:SF1">
    <property type="entry name" value="PROTEIN-GLUTAMINE GAMMA-GLUTAMYLTRANSFERASE"/>
    <property type="match status" value="1"/>
</dbReference>
<dbReference type="InterPro" id="IPR052901">
    <property type="entry name" value="Bact_TGase-like"/>
</dbReference>
<dbReference type="PANTHER" id="PTHR42736">
    <property type="entry name" value="PROTEIN-GLUTAMINE GAMMA-GLUTAMYLTRANSFERASE"/>
    <property type="match status" value="1"/>
</dbReference>
<feature type="transmembrane region" description="Helical" evidence="2">
    <location>
        <begin position="223"/>
        <end position="247"/>
    </location>
</feature>
<dbReference type="Pfam" id="PF01841">
    <property type="entry name" value="Transglut_core"/>
    <property type="match status" value="1"/>
</dbReference>
<keyword evidence="2" id="KW-0472">Membrane</keyword>
<feature type="compositionally biased region" description="Polar residues" evidence="1">
    <location>
        <begin position="571"/>
        <end position="582"/>
    </location>
</feature>
<feature type="region of interest" description="Disordered" evidence="1">
    <location>
        <begin position="567"/>
        <end position="615"/>
    </location>
</feature>
<evidence type="ECO:0000256" key="2">
    <source>
        <dbReference type="SAM" id="Phobius"/>
    </source>
</evidence>
<protein>
    <submittedName>
        <fullName evidence="4">Transglutaminase-like superfamily protein</fullName>
    </submittedName>
</protein>
<dbReference type="RefSeq" id="WP_091290879.1">
    <property type="nucleotide sequence ID" value="NZ_FNON01000004.1"/>
</dbReference>
<name>A0A1H3GD41_9PSEU</name>
<dbReference type="Gene3D" id="3.10.620.30">
    <property type="match status" value="1"/>
</dbReference>
<keyword evidence="2" id="KW-0812">Transmembrane</keyword>
<dbReference type="InterPro" id="IPR038765">
    <property type="entry name" value="Papain-like_cys_pep_sf"/>
</dbReference>
<feature type="transmembrane region" description="Helical" evidence="2">
    <location>
        <begin position="620"/>
        <end position="644"/>
    </location>
</feature>
<evidence type="ECO:0000259" key="3">
    <source>
        <dbReference type="SMART" id="SM00460"/>
    </source>
</evidence>
<feature type="transmembrane region" description="Helical" evidence="2">
    <location>
        <begin position="677"/>
        <end position="696"/>
    </location>
</feature>
<reference evidence="4 5" key="1">
    <citation type="submission" date="2016-10" db="EMBL/GenBank/DDBJ databases">
        <authorList>
            <person name="de Groot N.N."/>
        </authorList>
    </citation>
    <scope>NUCLEOTIDE SEQUENCE [LARGE SCALE GENOMIC DNA]</scope>
    <source>
        <strain evidence="4 5">CPCC 202699</strain>
    </source>
</reference>
<gene>
    <name evidence="4" type="ORF">SAMN05421504_104207</name>
</gene>
<evidence type="ECO:0000313" key="5">
    <source>
        <dbReference type="Proteomes" id="UP000199515"/>
    </source>
</evidence>
<keyword evidence="2" id="KW-1133">Transmembrane helix</keyword>
<feature type="domain" description="Transglutaminase-like" evidence="3">
    <location>
        <begin position="491"/>
        <end position="560"/>
    </location>
</feature>
<keyword evidence="5" id="KW-1185">Reference proteome</keyword>
<feature type="transmembrane region" description="Helical" evidence="2">
    <location>
        <begin position="184"/>
        <end position="202"/>
    </location>
</feature>
<dbReference type="AlphaFoldDB" id="A0A1H3GD41"/>
<accession>A0A1H3GD41</accession>
<sequence length="842" mass="88853">MSTATELHTPTERPVPQPTAWNSSVLAPVAAGAATLCASTSLTGVITGWAWLGYIFVAIVLVACTGLALRSLRAPTVVVGLAQMVVLAFLVTGSFTTTGILKIIPGPAAFAELGDVITAAAEQIRTTLPPADASPPLLALITMSIGLVAVLIDTLAVAAAAPAATGLVLLCVYAVPASLSDEMLPWWTFLLGAGAFAGLLAIDGNHRHRRWRNRDAPGLGNSPGTIATPVAVVSLALVLGLIVGTAVTGVGTVGALPGGTGNGKGGNRTGGYGVNPFTQMRGLLDQGTNAELFKVRGLGGEKRFLRAFTLDTYKPDGDDAGWRLGSKLDGKLRADMPSLPPAIGDDGSGSPAAIEIQPTNWVDYWLPMVGQPRAIQGITGKDVFYDPKIGAVFALTQSSSGPYTEIASLKEPTKEDLRDADSTSTPVDDTYTSISGVNPEVGKLARQVTENATNNFDKATALWRFFTPSNGFVYDTKTAPKSSPDGLADFVLRGKRGFCEQFASAMAVMLRSLGIPSRVAIGFTPGEEVADYRAITTKDAHAWVEVYFGDKGWVSFDPTPLSDNRGFIPSYLQTNPKGTATATEDPEEKPSKASSSAPATGVPTTTSGTAAKPTDEEPTWPIVVAGILGLLALLLTGLVIFFAVRHLRSLEKAPSGPKPPDDAPDDPGAKPTLGPQLTTWLPLAAAGLWVAALAFLAAWLSVWFAVVLVLTVVLVGAPALIRDFARRRRLQAIAGHSPAAADAAWQELMAECADRGLPIPESDTVRVAGQKLAQKHHLDDEGREGLRTVIGVVERSWYSEGSPMDPRLDPAFDGLRRSLRRNAPMSWRGRLFPKSIFRRKKP</sequence>
<feature type="transmembrane region" description="Helical" evidence="2">
    <location>
        <begin position="49"/>
        <end position="69"/>
    </location>
</feature>
<organism evidence="4 5">
    <name type="scientific">Amycolatopsis xylanica</name>
    <dbReference type="NCBI Taxonomy" id="589385"/>
    <lineage>
        <taxon>Bacteria</taxon>
        <taxon>Bacillati</taxon>
        <taxon>Actinomycetota</taxon>
        <taxon>Actinomycetes</taxon>
        <taxon>Pseudonocardiales</taxon>
        <taxon>Pseudonocardiaceae</taxon>
        <taxon>Amycolatopsis</taxon>
    </lineage>
</organism>
<dbReference type="InterPro" id="IPR002931">
    <property type="entry name" value="Transglutaminase-like"/>
</dbReference>
<feature type="transmembrane region" description="Helical" evidence="2">
    <location>
        <begin position="159"/>
        <end position="178"/>
    </location>
</feature>
<dbReference type="OrthoDB" id="9804023at2"/>
<feature type="region of interest" description="Disordered" evidence="1">
    <location>
        <begin position="652"/>
        <end position="673"/>
    </location>
</feature>
<feature type="transmembrane region" description="Helical" evidence="2">
    <location>
        <begin position="702"/>
        <end position="721"/>
    </location>
</feature>